<evidence type="ECO:0000313" key="1">
    <source>
        <dbReference type="EMBL" id="TMQ89951.1"/>
    </source>
</evidence>
<sequence>MKRYETPVLVAAGSFRKATGLLLRNGNDRLIFSKN</sequence>
<gene>
    <name evidence="1" type="ORF">ETD83_37610</name>
</gene>
<dbReference type="InterPro" id="IPR046015">
    <property type="entry name" value="DUF5972"/>
</dbReference>
<evidence type="ECO:0000313" key="2">
    <source>
        <dbReference type="Proteomes" id="UP000309174"/>
    </source>
</evidence>
<proteinExistence type="predicted"/>
<reference evidence="1 2" key="1">
    <citation type="submission" date="2019-05" db="EMBL/GenBank/DDBJ databases">
        <title>Draft genome sequence of Actinomadura sp. 14C53.</title>
        <authorList>
            <person name="Saricaoglu S."/>
            <person name="Isik K."/>
        </authorList>
    </citation>
    <scope>NUCLEOTIDE SEQUENCE [LARGE SCALE GENOMIC DNA]</scope>
    <source>
        <strain evidence="1 2">14C53</strain>
    </source>
</reference>
<name>A0A5C4J1F6_9ACTN</name>
<keyword evidence="2" id="KW-1185">Reference proteome</keyword>
<accession>A0A5C4J1F6</accession>
<dbReference type="AlphaFoldDB" id="A0A5C4J1F6"/>
<dbReference type="Proteomes" id="UP000309174">
    <property type="component" value="Unassembled WGS sequence"/>
</dbReference>
<comment type="caution">
    <text evidence="1">The sequence shown here is derived from an EMBL/GenBank/DDBJ whole genome shotgun (WGS) entry which is preliminary data.</text>
</comment>
<dbReference type="EMBL" id="VCKW01000347">
    <property type="protein sequence ID" value="TMQ89951.1"/>
    <property type="molecule type" value="Genomic_DNA"/>
</dbReference>
<dbReference type="Pfam" id="PF19397">
    <property type="entry name" value="DUF5972"/>
    <property type="match status" value="1"/>
</dbReference>
<dbReference type="NCBIfam" id="NF033521">
    <property type="entry name" value="lasso_leader_L3"/>
    <property type="match status" value="1"/>
</dbReference>
<protein>
    <submittedName>
        <fullName evidence="1">Lasso RiPP family leader peptide-containing protein</fullName>
    </submittedName>
</protein>
<dbReference type="OrthoDB" id="4263503at2"/>
<dbReference type="RefSeq" id="WP_138649970.1">
    <property type="nucleotide sequence ID" value="NZ_VCKW01000347.1"/>
</dbReference>
<organism evidence="1 2">
    <name type="scientific">Actinomadura soli</name>
    <dbReference type="NCBI Taxonomy" id="2508997"/>
    <lineage>
        <taxon>Bacteria</taxon>
        <taxon>Bacillati</taxon>
        <taxon>Actinomycetota</taxon>
        <taxon>Actinomycetes</taxon>
        <taxon>Streptosporangiales</taxon>
        <taxon>Thermomonosporaceae</taxon>
        <taxon>Actinomadura</taxon>
    </lineage>
</organism>